<comment type="similarity">
    <text evidence="3">Belongs to the NMT1/THI5 family.</text>
</comment>
<evidence type="ECO:0000256" key="8">
    <source>
        <dbReference type="ARBA" id="ARBA00022977"/>
    </source>
</evidence>
<comment type="subunit">
    <text evidence="4">Homodimer.</text>
</comment>
<evidence type="ECO:0000256" key="9">
    <source>
        <dbReference type="ARBA" id="ARBA00023004"/>
    </source>
</evidence>
<sequence length="312" mass="35236">MPSGCAKKDKEMTKVSYRLKWLFNTSVAGDIYADVNGFFAKEGLEVEVKEGGPERDAIKELEMGHAQFGVASADQVIRAVSKGAPIVVLAQLFQANPLQWIYRSDEIKIDKIEDLKGKTIGITFGGNDETIMKALLSKNGIREEEVKFYSVRYDYTPFYEKRVSLWPVYRNAEGVIIGGKLDKAKEPVSFFDPDNYGIHFVANSVITTKNMIKQHPETVNKFVSALTKAWNEALYPANSDKTIEAIHRFDKDTPVDIIRKQLEITRQLMKPSGNTVFGAIDVNAWKQTERIMLEQKLIPAPVDIEKRLGKEK</sequence>
<dbReference type="EMBL" id="FR695864">
    <property type="protein sequence ID" value="CBX27183.1"/>
    <property type="molecule type" value="Genomic_DNA"/>
</dbReference>
<proteinExistence type="inferred from homology"/>
<comment type="pathway">
    <text evidence="2">Cofactor biosynthesis; thiamine diphosphate biosynthesis.</text>
</comment>
<accession>E1Y9D9</accession>
<evidence type="ECO:0000256" key="11">
    <source>
        <dbReference type="ARBA" id="ARBA00048179"/>
    </source>
</evidence>
<comment type="catalytic activity">
    <reaction evidence="11">
        <text>N(6)-(pyridoxal phosphate)-L-lysyl-[4-amino-5-hydroxymethyl-2-methylpyrimidine phosphate synthase] + L-histidyl-[4-amino-5-hydroxymethyl-2-methylpyrimidine phosphate synthase] + 2 Fe(3+) + 4 H2O = L-lysyl-[4-amino-5-hydroxymethyl-2-methylpyrimidine phosphate synthase] + (2S)-2-amino-5-hydroxy-4-oxopentanoyl-[4-amino-5-hydroxymethyl-2-methylpyrimidine phosphate synthase] + 4-amino-2-methyl-5-(phosphooxymethyl)pyrimidine + 3-oxopropanoate + 2 Fe(2+) + 2 H(+)</text>
        <dbReference type="Rhea" id="RHEA:65756"/>
        <dbReference type="Rhea" id="RHEA-COMP:16892"/>
        <dbReference type="Rhea" id="RHEA-COMP:16893"/>
        <dbReference type="Rhea" id="RHEA-COMP:16894"/>
        <dbReference type="Rhea" id="RHEA-COMP:16895"/>
        <dbReference type="ChEBI" id="CHEBI:15377"/>
        <dbReference type="ChEBI" id="CHEBI:15378"/>
        <dbReference type="ChEBI" id="CHEBI:29033"/>
        <dbReference type="ChEBI" id="CHEBI:29034"/>
        <dbReference type="ChEBI" id="CHEBI:29969"/>
        <dbReference type="ChEBI" id="CHEBI:29979"/>
        <dbReference type="ChEBI" id="CHEBI:33190"/>
        <dbReference type="ChEBI" id="CHEBI:58354"/>
        <dbReference type="ChEBI" id="CHEBI:143915"/>
        <dbReference type="ChEBI" id="CHEBI:157692"/>
    </reaction>
    <physiologicalReaction direction="left-to-right" evidence="11">
        <dbReference type="Rhea" id="RHEA:65757"/>
    </physiologicalReaction>
</comment>
<evidence type="ECO:0000256" key="6">
    <source>
        <dbReference type="ARBA" id="ARBA00022723"/>
    </source>
</evidence>
<evidence type="ECO:0000313" key="13">
    <source>
        <dbReference type="EMBL" id="CBX27183.1"/>
    </source>
</evidence>
<evidence type="ECO:0000256" key="1">
    <source>
        <dbReference type="ARBA" id="ARBA00003469"/>
    </source>
</evidence>
<organism evidence="13">
    <name type="scientific">uncultured Desulfobacterium sp</name>
    <dbReference type="NCBI Taxonomy" id="201089"/>
    <lineage>
        <taxon>Bacteria</taxon>
        <taxon>Pseudomonadati</taxon>
        <taxon>Thermodesulfobacteriota</taxon>
        <taxon>Desulfobacteria</taxon>
        <taxon>Desulfobacterales</taxon>
        <taxon>Desulfobacteriaceae</taxon>
        <taxon>Desulfobacterium</taxon>
        <taxon>environmental samples</taxon>
    </lineage>
</organism>
<evidence type="ECO:0000256" key="2">
    <source>
        <dbReference type="ARBA" id="ARBA00004948"/>
    </source>
</evidence>
<comment type="function">
    <text evidence="1">Responsible for the formation of the pyrimidine heterocycle in the thiamine biosynthesis pathway. Catalyzes the formation of hydroxymethylpyrimidine phosphate (HMP-P) from histidine and pyridoxal phosphate (PLP). The protein uses PLP and the active site histidine to form HMP-P, generating an inactive enzyme. The enzyme can only undergo a single turnover, which suggests it is a suicide enzyme.</text>
</comment>
<evidence type="ECO:0000256" key="5">
    <source>
        <dbReference type="ARBA" id="ARBA00022679"/>
    </source>
</evidence>
<evidence type="ECO:0000256" key="3">
    <source>
        <dbReference type="ARBA" id="ARBA00009406"/>
    </source>
</evidence>
<dbReference type="Pfam" id="PF09084">
    <property type="entry name" value="NMT1"/>
    <property type="match status" value="1"/>
</dbReference>
<keyword evidence="5" id="KW-0808">Transferase</keyword>
<evidence type="ECO:0000256" key="7">
    <source>
        <dbReference type="ARBA" id="ARBA00022898"/>
    </source>
</evidence>
<dbReference type="PANTHER" id="PTHR31528:SF1">
    <property type="entry name" value="4-AMINO-5-HYDROXYMETHYL-2-METHYLPYRIMIDINE PHOSPHATE SYNTHASE THI11-RELATED"/>
    <property type="match status" value="1"/>
</dbReference>
<protein>
    <recommendedName>
        <fullName evidence="10">Thiamine pyrimidine synthase</fullName>
    </recommendedName>
</protein>
<gene>
    <name evidence="13" type="ORF">N47_A12120</name>
</gene>
<dbReference type="GO" id="GO:0046872">
    <property type="term" value="F:metal ion binding"/>
    <property type="evidence" value="ECO:0007669"/>
    <property type="project" value="UniProtKB-KW"/>
</dbReference>
<feature type="domain" description="SsuA/THI5-like" evidence="12">
    <location>
        <begin position="24"/>
        <end position="234"/>
    </location>
</feature>
<dbReference type="GO" id="GO:0016740">
    <property type="term" value="F:transferase activity"/>
    <property type="evidence" value="ECO:0007669"/>
    <property type="project" value="UniProtKB-KW"/>
</dbReference>
<keyword evidence="9" id="KW-0408">Iron</keyword>
<dbReference type="AlphaFoldDB" id="E1Y9D9"/>
<dbReference type="Gene3D" id="3.40.190.10">
    <property type="entry name" value="Periplasmic binding protein-like II"/>
    <property type="match status" value="2"/>
</dbReference>
<keyword evidence="6" id="KW-0479">Metal-binding</keyword>
<name>E1Y9D9_9BACT</name>
<dbReference type="InterPro" id="IPR015168">
    <property type="entry name" value="SsuA/THI5"/>
</dbReference>
<evidence type="ECO:0000259" key="12">
    <source>
        <dbReference type="Pfam" id="PF09084"/>
    </source>
</evidence>
<evidence type="ECO:0000256" key="4">
    <source>
        <dbReference type="ARBA" id="ARBA00011738"/>
    </source>
</evidence>
<dbReference type="PANTHER" id="PTHR31528">
    <property type="entry name" value="4-AMINO-5-HYDROXYMETHYL-2-METHYLPYRIMIDINE PHOSPHATE SYNTHASE THI11-RELATED"/>
    <property type="match status" value="1"/>
</dbReference>
<dbReference type="InterPro" id="IPR027939">
    <property type="entry name" value="NMT1/THI5"/>
</dbReference>
<evidence type="ECO:0000256" key="10">
    <source>
        <dbReference type="ARBA" id="ARBA00033171"/>
    </source>
</evidence>
<keyword evidence="8" id="KW-0784">Thiamine biosynthesis</keyword>
<dbReference type="GO" id="GO:0009228">
    <property type="term" value="P:thiamine biosynthetic process"/>
    <property type="evidence" value="ECO:0007669"/>
    <property type="project" value="UniProtKB-KW"/>
</dbReference>
<dbReference type="SUPFAM" id="SSF53850">
    <property type="entry name" value="Periplasmic binding protein-like II"/>
    <property type="match status" value="1"/>
</dbReference>
<keyword evidence="7" id="KW-0663">Pyridoxal phosphate</keyword>
<reference evidence="13" key="1">
    <citation type="journal article" date="2011" name="Environ. Microbiol.">
        <title>Genomic insights into the metabolic potential of the polycyclic aromatic hydrocarbon degrading sulfate-reducing Deltaproteobacterium N47.</title>
        <authorList>
            <person name="Bergmann F."/>
            <person name="Selesi D."/>
            <person name="Weinmaier T."/>
            <person name="Tischler P."/>
            <person name="Rattei T."/>
            <person name="Meckenstock R.U."/>
        </authorList>
    </citation>
    <scope>NUCLEOTIDE SEQUENCE</scope>
</reference>